<dbReference type="AlphaFoldDB" id="A0A8K0D0U9"/>
<keyword evidence="1" id="KW-1133">Transmembrane helix</keyword>
<comment type="caution">
    <text evidence="2">The sequence shown here is derived from an EMBL/GenBank/DDBJ whole genome shotgun (WGS) entry which is preliminary data.</text>
</comment>
<proteinExistence type="predicted"/>
<feature type="transmembrane region" description="Helical" evidence="1">
    <location>
        <begin position="145"/>
        <end position="178"/>
    </location>
</feature>
<feature type="transmembrane region" description="Helical" evidence="1">
    <location>
        <begin position="184"/>
        <end position="202"/>
    </location>
</feature>
<dbReference type="EMBL" id="VTPC01004333">
    <property type="protein sequence ID" value="KAF2897293.1"/>
    <property type="molecule type" value="Genomic_DNA"/>
</dbReference>
<feature type="transmembrane region" description="Helical" evidence="1">
    <location>
        <begin position="37"/>
        <end position="57"/>
    </location>
</feature>
<feature type="transmembrane region" description="Helical" evidence="1">
    <location>
        <begin position="77"/>
        <end position="97"/>
    </location>
</feature>
<evidence type="ECO:0000313" key="3">
    <source>
        <dbReference type="Proteomes" id="UP000801492"/>
    </source>
</evidence>
<protein>
    <recommendedName>
        <fullName evidence="4">Gustatory receptor</fullName>
    </recommendedName>
</protein>
<keyword evidence="3" id="KW-1185">Reference proteome</keyword>
<accession>A0A8K0D0U9</accession>
<keyword evidence="1" id="KW-0812">Transmembrane</keyword>
<keyword evidence="1" id="KW-0472">Membrane</keyword>
<name>A0A8K0D0U9_IGNLU</name>
<organism evidence="2 3">
    <name type="scientific">Ignelater luminosus</name>
    <name type="common">Cucubano</name>
    <name type="synonym">Pyrophorus luminosus</name>
    <dbReference type="NCBI Taxonomy" id="2038154"/>
    <lineage>
        <taxon>Eukaryota</taxon>
        <taxon>Metazoa</taxon>
        <taxon>Ecdysozoa</taxon>
        <taxon>Arthropoda</taxon>
        <taxon>Hexapoda</taxon>
        <taxon>Insecta</taxon>
        <taxon>Pterygota</taxon>
        <taxon>Neoptera</taxon>
        <taxon>Endopterygota</taxon>
        <taxon>Coleoptera</taxon>
        <taxon>Polyphaga</taxon>
        <taxon>Elateriformia</taxon>
        <taxon>Elateroidea</taxon>
        <taxon>Elateridae</taxon>
        <taxon>Agrypninae</taxon>
        <taxon>Pyrophorini</taxon>
        <taxon>Ignelater</taxon>
    </lineage>
</organism>
<reference evidence="2" key="1">
    <citation type="submission" date="2019-08" db="EMBL/GenBank/DDBJ databases">
        <title>The genome of the North American firefly Photinus pyralis.</title>
        <authorList>
            <consortium name="Photinus pyralis genome working group"/>
            <person name="Fallon T.R."/>
            <person name="Sander Lower S.E."/>
            <person name="Weng J.-K."/>
        </authorList>
    </citation>
    <scope>NUCLEOTIDE SEQUENCE</scope>
    <source>
        <strain evidence="2">TRF0915ILg1</strain>
        <tissue evidence="2">Whole body</tissue>
    </source>
</reference>
<gene>
    <name evidence="2" type="ORF">ILUMI_08882</name>
</gene>
<sequence>MSETIIKRKLLKVLSELTEVTSALNRFGLKRHYWRDVLYQVFYVIIVPVTYTVLYVVTNISSGGAFSTSIPFLVFDIYIYFTVSLLNNHFVLLLLVIKTNFSAINNYLENFGKPFVDKTHALKVDTPKYHSVSEIKLMMFLYDKLCGSASIVSFMYGGVFLLSTAINLGDLFVCLFYVEKKGTAISMLMIVSLLLIRAIRLFEEFRVYYTAQVTANEGHATKRLVHKAILKTQNKLLIKE</sequence>
<evidence type="ECO:0000256" key="1">
    <source>
        <dbReference type="SAM" id="Phobius"/>
    </source>
</evidence>
<evidence type="ECO:0008006" key="4">
    <source>
        <dbReference type="Google" id="ProtNLM"/>
    </source>
</evidence>
<evidence type="ECO:0000313" key="2">
    <source>
        <dbReference type="EMBL" id="KAF2897293.1"/>
    </source>
</evidence>
<feature type="non-terminal residue" evidence="2">
    <location>
        <position position="1"/>
    </location>
</feature>
<dbReference type="Proteomes" id="UP000801492">
    <property type="component" value="Unassembled WGS sequence"/>
</dbReference>